<comment type="subcellular location">
    <subcellularLocation>
        <location evidence="1">Cell inner membrane</location>
    </subcellularLocation>
</comment>
<organism evidence="8 9">
    <name type="scientific">Microlunatus kandeliicorticis</name>
    <dbReference type="NCBI Taxonomy" id="1759536"/>
    <lineage>
        <taxon>Bacteria</taxon>
        <taxon>Bacillati</taxon>
        <taxon>Actinomycetota</taxon>
        <taxon>Actinomycetes</taxon>
        <taxon>Propionibacteriales</taxon>
        <taxon>Propionibacteriaceae</taxon>
        <taxon>Microlunatus</taxon>
    </lineage>
</organism>
<keyword evidence="5" id="KW-0472">Membrane</keyword>
<keyword evidence="2" id="KW-1003">Cell membrane</keyword>
<dbReference type="Pfam" id="PF03279">
    <property type="entry name" value="Lip_A_acyltrans"/>
    <property type="match status" value="1"/>
</dbReference>
<evidence type="ECO:0000313" key="8">
    <source>
        <dbReference type="EMBL" id="MBA8794942.1"/>
    </source>
</evidence>
<evidence type="ECO:0000256" key="6">
    <source>
        <dbReference type="ARBA" id="ARBA00023315"/>
    </source>
</evidence>
<dbReference type="EC" id="2.3.1.241" evidence="8"/>
<evidence type="ECO:0000256" key="1">
    <source>
        <dbReference type="ARBA" id="ARBA00004533"/>
    </source>
</evidence>
<dbReference type="GO" id="GO:0008913">
    <property type="term" value="F:Kdo2-lipid IVA acyltransferase activity"/>
    <property type="evidence" value="ECO:0007669"/>
    <property type="project" value="UniProtKB-EC"/>
</dbReference>
<dbReference type="PANTHER" id="PTHR30606">
    <property type="entry name" value="LIPID A BIOSYNTHESIS LAUROYL ACYLTRANSFERASE"/>
    <property type="match status" value="1"/>
</dbReference>
<dbReference type="CDD" id="cd07984">
    <property type="entry name" value="LPLAT_LABLAT-like"/>
    <property type="match status" value="1"/>
</dbReference>
<comment type="caution">
    <text evidence="8">The sequence shown here is derived from an EMBL/GenBank/DDBJ whole genome shotgun (WGS) entry which is preliminary data.</text>
</comment>
<evidence type="ECO:0000313" key="9">
    <source>
        <dbReference type="Proteomes" id="UP000523079"/>
    </source>
</evidence>
<keyword evidence="3" id="KW-0997">Cell inner membrane</keyword>
<dbReference type="EMBL" id="JACGWT010000004">
    <property type="protein sequence ID" value="MBA8794942.1"/>
    <property type="molecule type" value="Genomic_DNA"/>
</dbReference>
<keyword evidence="9" id="KW-1185">Reference proteome</keyword>
<evidence type="ECO:0000256" key="7">
    <source>
        <dbReference type="SAM" id="MobiDB-lite"/>
    </source>
</evidence>
<evidence type="ECO:0000256" key="4">
    <source>
        <dbReference type="ARBA" id="ARBA00022679"/>
    </source>
</evidence>
<dbReference type="PANTHER" id="PTHR30606:SF10">
    <property type="entry name" value="PHOSPHATIDYLINOSITOL MANNOSIDE ACYLTRANSFERASE"/>
    <property type="match status" value="1"/>
</dbReference>
<dbReference type="InterPro" id="IPR004960">
    <property type="entry name" value="LipA_acyltrans"/>
</dbReference>
<feature type="region of interest" description="Disordered" evidence="7">
    <location>
        <begin position="310"/>
        <end position="333"/>
    </location>
</feature>
<protein>
    <submittedName>
        <fullName evidence="8">KDO2-lipid IV(A) lauroyltransferase</fullName>
        <ecNumber evidence="8">2.3.1.241</ecNumber>
    </submittedName>
</protein>
<dbReference type="GO" id="GO:0009247">
    <property type="term" value="P:glycolipid biosynthetic process"/>
    <property type="evidence" value="ECO:0007669"/>
    <property type="project" value="UniProtKB-ARBA"/>
</dbReference>
<accession>A0A7W3ITF9</accession>
<dbReference type="GO" id="GO:0005886">
    <property type="term" value="C:plasma membrane"/>
    <property type="evidence" value="ECO:0007669"/>
    <property type="project" value="UniProtKB-SubCell"/>
</dbReference>
<evidence type="ECO:0000256" key="2">
    <source>
        <dbReference type="ARBA" id="ARBA00022475"/>
    </source>
</evidence>
<reference evidence="8 9" key="1">
    <citation type="submission" date="2020-07" db="EMBL/GenBank/DDBJ databases">
        <title>Sequencing the genomes of 1000 actinobacteria strains.</title>
        <authorList>
            <person name="Klenk H.-P."/>
        </authorList>
    </citation>
    <scope>NUCLEOTIDE SEQUENCE [LARGE SCALE GENOMIC DNA]</scope>
    <source>
        <strain evidence="8 9">DSM 100723</strain>
    </source>
</reference>
<gene>
    <name evidence="8" type="ORF">FHX74_002570</name>
</gene>
<dbReference type="Proteomes" id="UP000523079">
    <property type="component" value="Unassembled WGS sequence"/>
</dbReference>
<name>A0A7W3ITF9_9ACTN</name>
<proteinExistence type="predicted"/>
<dbReference type="AlphaFoldDB" id="A0A7W3ITF9"/>
<sequence length="333" mass="35722">MPDRPTGPSGPGGRDLYRRGLAQLYGLGWRIGPHLPDTSSPRVSALLDRVAGGVLARERRRGSRYPAQLAENLELATGAPADPELLRRAYASYLRTLWEVMNLPGWTPAQVQARVRTTGEDTLRRAFAQRGAVVALPHSANWDLAGAWSCGTGMPVTTVAEAFLGPGSQGFTAFRHRLGMRVLDHSDRQAIAELVGDARGRRLVCLVADRDLTGSGLPVRWGRHRVSLPAGPAVVARRSGAALVPAVCRYDTDEPGVMWIDFGAEIPAEPGRAGLVAMTQQVADFFAARIARAPQDWHLLQPFFAAAEPGGPSPAVRTPAGSPVATGRQWAAR</sequence>
<dbReference type="NCBIfam" id="NF005919">
    <property type="entry name" value="PRK07920.1"/>
    <property type="match status" value="1"/>
</dbReference>
<dbReference type="RefSeq" id="WP_182560569.1">
    <property type="nucleotide sequence ID" value="NZ_JACGWT010000004.1"/>
</dbReference>
<evidence type="ECO:0000256" key="3">
    <source>
        <dbReference type="ARBA" id="ARBA00022519"/>
    </source>
</evidence>
<keyword evidence="4 8" id="KW-0808">Transferase</keyword>
<keyword evidence="6 8" id="KW-0012">Acyltransferase</keyword>
<evidence type="ECO:0000256" key="5">
    <source>
        <dbReference type="ARBA" id="ARBA00023136"/>
    </source>
</evidence>